<evidence type="ECO:0000256" key="2">
    <source>
        <dbReference type="SAM" id="MobiDB-lite"/>
    </source>
</evidence>
<feature type="compositionally biased region" description="Polar residues" evidence="2">
    <location>
        <begin position="96"/>
        <end position="107"/>
    </location>
</feature>
<keyword evidence="4" id="KW-1185">Reference proteome</keyword>
<protein>
    <submittedName>
        <fullName evidence="3">Uncharacterized protein</fullName>
    </submittedName>
</protein>
<evidence type="ECO:0000313" key="4">
    <source>
        <dbReference type="Proteomes" id="UP000225706"/>
    </source>
</evidence>
<reference evidence="4" key="1">
    <citation type="journal article" date="2017" name="bioRxiv">
        <title>Comparative analysis of the genomes of Stylophora pistillata and Acropora digitifera provides evidence for extensive differences between species of corals.</title>
        <authorList>
            <person name="Voolstra C.R."/>
            <person name="Li Y."/>
            <person name="Liew Y.J."/>
            <person name="Baumgarten S."/>
            <person name="Zoccola D."/>
            <person name="Flot J.-F."/>
            <person name="Tambutte S."/>
            <person name="Allemand D."/>
            <person name="Aranda M."/>
        </authorList>
    </citation>
    <scope>NUCLEOTIDE SEQUENCE [LARGE SCALE GENOMIC DNA]</scope>
</reference>
<name>A0A2B4SBH8_STYPI</name>
<proteinExistence type="predicted"/>
<evidence type="ECO:0000256" key="1">
    <source>
        <dbReference type="SAM" id="Coils"/>
    </source>
</evidence>
<dbReference type="OrthoDB" id="5988092at2759"/>
<keyword evidence="1" id="KW-0175">Coiled coil</keyword>
<gene>
    <name evidence="3" type="ORF">AWC38_SpisGene8923</name>
</gene>
<dbReference type="Proteomes" id="UP000225706">
    <property type="component" value="Unassembled WGS sequence"/>
</dbReference>
<dbReference type="EMBL" id="LSMT01000127">
    <property type="protein sequence ID" value="PFX26383.1"/>
    <property type="molecule type" value="Genomic_DNA"/>
</dbReference>
<dbReference type="AlphaFoldDB" id="A0A2B4SBH8"/>
<accession>A0A2B4SBH8</accession>
<evidence type="ECO:0000313" key="3">
    <source>
        <dbReference type="EMBL" id="PFX26383.1"/>
    </source>
</evidence>
<organism evidence="3 4">
    <name type="scientific">Stylophora pistillata</name>
    <name type="common">Smooth cauliflower coral</name>
    <dbReference type="NCBI Taxonomy" id="50429"/>
    <lineage>
        <taxon>Eukaryota</taxon>
        <taxon>Metazoa</taxon>
        <taxon>Cnidaria</taxon>
        <taxon>Anthozoa</taxon>
        <taxon>Hexacorallia</taxon>
        <taxon>Scleractinia</taxon>
        <taxon>Astrocoeniina</taxon>
        <taxon>Pocilloporidae</taxon>
        <taxon>Stylophora</taxon>
    </lineage>
</organism>
<feature type="coiled-coil region" evidence="1">
    <location>
        <begin position="307"/>
        <end position="334"/>
    </location>
</feature>
<sequence>MCGSLLSKFSKSGNKVAPKSEADFEEPNPVGSKTKWAEETTRSPENNPNVAKKENFQGESEIRSSLDRETGSVSEDLSEKQEDAERRALDSAKAILSTQRSTISNDPATRAMQSAKEILEAQMDSTPLGSGTIAYQHASSTRSVFMGETPNAIAFEVLDGYRPTVRPTARVLRRLNKLERQPKPSRKQINAKLLAAEERKLRELENIRTRASSRAGSLKPHPAEAVSKATAKKIAVKQAAADRNRNEMIAIKKQSGIKASRKRNKIATAQVAAREDLQSAIGRKMKKSKDRKAEQNYQRYTQKNLREERARKVRENIEHMLREEEKEVLEDLREIEADQAYCASDSDESWGKSENEVAYAWEDFFNDDLQ</sequence>
<feature type="region of interest" description="Disordered" evidence="2">
    <location>
        <begin position="1"/>
        <end position="112"/>
    </location>
</feature>
<comment type="caution">
    <text evidence="3">The sequence shown here is derived from an EMBL/GenBank/DDBJ whole genome shotgun (WGS) entry which is preliminary data.</text>
</comment>
<feature type="compositionally biased region" description="Basic and acidic residues" evidence="2">
    <location>
        <begin position="51"/>
        <end position="70"/>
    </location>
</feature>
<feature type="compositionally biased region" description="Basic and acidic residues" evidence="2">
    <location>
        <begin position="77"/>
        <end position="90"/>
    </location>
</feature>